<reference evidence="3" key="1">
    <citation type="journal article" date="2016" name="Genome Announc.">
        <title>Genome sequence of Ustilaginoidea virens IPU010, a rice pathogenic fungus causing false smut.</title>
        <authorList>
            <person name="Kumagai T."/>
            <person name="Ishii T."/>
            <person name="Terai G."/>
            <person name="Umemura M."/>
            <person name="Machida M."/>
            <person name="Asai K."/>
        </authorList>
    </citation>
    <scope>NUCLEOTIDE SEQUENCE [LARGE SCALE GENOMIC DNA]</scope>
    <source>
        <strain evidence="3">IPU010</strain>
    </source>
</reference>
<evidence type="ECO:0000313" key="3">
    <source>
        <dbReference type="Proteomes" id="UP000054053"/>
    </source>
</evidence>
<sequence>MTSSGRFLNVRIAELGPFIPIQVRIFPLPQVITGRTACKHGLKRHLDEEERFPEDTYACVDTIMIISIERSRQRGLSTRFPKLEIDWNRVDGQLEGLGDLFSKGRRMTLSMEFVGKEVTKELKAAKGAQRRKSFRSAKGPVGRGGCMKKGETEDEVNVDIEIPAHLLKGVWDGSLEGKANSSHEGSPPKRQCVRRSEAVVNPHDDLVGVSGDREDNLEEYCNWTLGQAKSGRRREVVQTANNFALDSFLGIEFSLAAPESHSRFDGQRRGEAWYCATVREQHWKI</sequence>
<dbReference type="AlphaFoldDB" id="A0A1B5L218"/>
<dbReference type="Proteomes" id="UP000054053">
    <property type="component" value="Unassembled WGS sequence"/>
</dbReference>
<dbReference type="EMBL" id="BBTG02000001">
    <property type="protein sequence ID" value="GAO17495.1"/>
    <property type="molecule type" value="Genomic_DNA"/>
</dbReference>
<evidence type="ECO:0000313" key="2">
    <source>
        <dbReference type="EMBL" id="GAO17495.1"/>
    </source>
</evidence>
<comment type="caution">
    <text evidence="2">The sequence shown here is derived from an EMBL/GenBank/DDBJ whole genome shotgun (WGS) entry which is preliminary data.</text>
</comment>
<protein>
    <submittedName>
        <fullName evidence="2">Uncharacterized protein</fullName>
    </submittedName>
</protein>
<accession>A0A1B5L218</accession>
<proteinExistence type="predicted"/>
<gene>
    <name evidence="2" type="ORF">UVI_02000760</name>
</gene>
<feature type="region of interest" description="Disordered" evidence="1">
    <location>
        <begin position="125"/>
        <end position="149"/>
    </location>
</feature>
<evidence type="ECO:0000256" key="1">
    <source>
        <dbReference type="SAM" id="MobiDB-lite"/>
    </source>
</evidence>
<organism evidence="2 3">
    <name type="scientific">Ustilaginoidea virens</name>
    <name type="common">Rice false smut fungus</name>
    <name type="synonym">Villosiclava virens</name>
    <dbReference type="NCBI Taxonomy" id="1159556"/>
    <lineage>
        <taxon>Eukaryota</taxon>
        <taxon>Fungi</taxon>
        <taxon>Dikarya</taxon>
        <taxon>Ascomycota</taxon>
        <taxon>Pezizomycotina</taxon>
        <taxon>Sordariomycetes</taxon>
        <taxon>Hypocreomycetidae</taxon>
        <taxon>Hypocreales</taxon>
        <taxon>Clavicipitaceae</taxon>
        <taxon>Ustilaginoidea</taxon>
    </lineage>
</organism>
<name>A0A1B5L218_USTVR</name>